<dbReference type="SUPFAM" id="SSF52096">
    <property type="entry name" value="ClpP/crotonase"/>
    <property type="match status" value="1"/>
</dbReference>
<dbReference type="PANTHER" id="PTHR10381">
    <property type="entry name" value="ATP-DEPENDENT CLP PROTEASE PROTEOLYTIC SUBUNIT"/>
    <property type="match status" value="1"/>
</dbReference>
<dbReference type="GO" id="GO:0006515">
    <property type="term" value="P:protein quality control for misfolded or incompletely synthesized proteins"/>
    <property type="evidence" value="ECO:0007669"/>
    <property type="project" value="TreeGrafter"/>
</dbReference>
<feature type="chain" id="PRO_5031068998" description="ATP-dependent Clp protease proteolytic subunit" evidence="9">
    <location>
        <begin position="22"/>
        <end position="302"/>
    </location>
</feature>
<dbReference type="Pfam" id="PF00574">
    <property type="entry name" value="CLP_protease"/>
    <property type="match status" value="1"/>
</dbReference>
<dbReference type="CDD" id="cd07017">
    <property type="entry name" value="S14_ClpP_2"/>
    <property type="match status" value="1"/>
</dbReference>
<dbReference type="NCBIfam" id="NF009204">
    <property type="entry name" value="PRK12552.1"/>
    <property type="match status" value="1"/>
</dbReference>
<evidence type="ECO:0000256" key="8">
    <source>
        <dbReference type="SAM" id="Phobius"/>
    </source>
</evidence>
<protein>
    <recommendedName>
        <fullName evidence="7">ATP-dependent Clp protease proteolytic subunit</fullName>
    </recommendedName>
</protein>
<dbReference type="InterPro" id="IPR033135">
    <property type="entry name" value="ClpP_His_AS"/>
</dbReference>
<dbReference type="InterPro" id="IPR001907">
    <property type="entry name" value="ClpP"/>
</dbReference>
<evidence type="ECO:0000313" key="10">
    <source>
        <dbReference type="EMBL" id="CAE0640145.1"/>
    </source>
</evidence>
<dbReference type="InterPro" id="IPR023562">
    <property type="entry name" value="ClpP/TepA"/>
</dbReference>
<dbReference type="PRINTS" id="PR00127">
    <property type="entry name" value="CLPPROTEASEP"/>
</dbReference>
<keyword evidence="9" id="KW-0732">Signal</keyword>
<feature type="active site" evidence="6">
    <location>
        <position position="210"/>
    </location>
</feature>
<dbReference type="GO" id="GO:0004252">
    <property type="term" value="F:serine-type endopeptidase activity"/>
    <property type="evidence" value="ECO:0007669"/>
    <property type="project" value="UniProtKB-EC"/>
</dbReference>
<dbReference type="GO" id="GO:0051117">
    <property type="term" value="F:ATPase binding"/>
    <property type="evidence" value="ECO:0007669"/>
    <property type="project" value="TreeGrafter"/>
</dbReference>
<keyword evidence="8" id="KW-1133">Transmembrane helix</keyword>
<evidence type="ECO:0000256" key="5">
    <source>
        <dbReference type="ARBA" id="ARBA00034021"/>
    </source>
</evidence>
<organism evidence="10">
    <name type="scientific">Heterosigma akashiwo</name>
    <name type="common">Chromophytic alga</name>
    <name type="synonym">Heterosigma carterae</name>
    <dbReference type="NCBI Taxonomy" id="2829"/>
    <lineage>
        <taxon>Eukaryota</taxon>
        <taxon>Sar</taxon>
        <taxon>Stramenopiles</taxon>
        <taxon>Ochrophyta</taxon>
        <taxon>Raphidophyceae</taxon>
        <taxon>Chattonellales</taxon>
        <taxon>Chattonellaceae</taxon>
        <taxon>Heterosigma</taxon>
    </lineage>
</organism>
<gene>
    <name evidence="10" type="ORF">HAKA00212_LOCUS18964</name>
</gene>
<evidence type="ECO:0000256" key="4">
    <source>
        <dbReference type="ARBA" id="ARBA00022825"/>
    </source>
</evidence>
<feature type="signal peptide" evidence="9">
    <location>
        <begin position="1"/>
        <end position="21"/>
    </location>
</feature>
<dbReference type="InterPro" id="IPR029045">
    <property type="entry name" value="ClpP/crotonase-like_dom_sf"/>
</dbReference>
<sequence length="302" mass="32515">MKSFLVFIVVLTIAGISSVSAFNTDLANRLSLSPQSAKSTIEIANVIPTEFHREARSLILNGQRTGGGNQGGGGLGGAAAEPDRNYMAAQGIGPPPDLPSLLLHNRIIYLGMPLVASVTELIVAEMLYLNYESKTKPLYLYINSPGTMTADGKQVGFETEAFAIADTMKYIDCPVHTIAVGQAFGAGALLLAMGDRGHRQVLPNASIMLHQPKSMARGQASDIAIKAREVLHNRKVAIDMLAKCTRKSTEEITRDCSRTMYLSPEEAVEYGLADNVVAARNKGPAKAPRSDFLDVMRKQLAR</sequence>
<keyword evidence="8" id="KW-0472">Membrane</keyword>
<proteinExistence type="inferred from homology"/>
<dbReference type="Gene3D" id="3.90.226.10">
    <property type="entry name" value="2-enoyl-CoA Hydratase, Chain A, domain 1"/>
    <property type="match status" value="1"/>
</dbReference>
<keyword evidence="8" id="KW-0812">Transmembrane</keyword>
<accession>A0A7S3Y3Q0</accession>
<dbReference type="AlphaFoldDB" id="A0A7S3Y3Q0"/>
<comment type="catalytic activity">
    <reaction evidence="5 6">
        <text>Hydrolysis of proteins to small peptides in the presence of ATP and magnesium. alpha-casein is the usual test substrate. In the absence of ATP, only oligopeptides shorter than five residues are hydrolyzed (such as succinyl-Leu-Tyr-|-NHMec, and Leu-Tyr-Leu-|-Tyr-Trp, in which cleavage of the -Tyr-|-Leu- and -Tyr-|-Trp bonds also occurs).</text>
        <dbReference type="EC" id="3.4.21.92"/>
    </reaction>
</comment>
<feature type="transmembrane region" description="Helical" evidence="8">
    <location>
        <begin position="107"/>
        <end position="129"/>
    </location>
</feature>
<evidence type="ECO:0000256" key="3">
    <source>
        <dbReference type="ARBA" id="ARBA00022801"/>
    </source>
</evidence>
<dbReference type="GO" id="GO:0009368">
    <property type="term" value="C:endopeptidase Clp complex"/>
    <property type="evidence" value="ECO:0007669"/>
    <property type="project" value="TreeGrafter"/>
</dbReference>
<reference evidence="10" key="1">
    <citation type="submission" date="2021-01" db="EMBL/GenBank/DDBJ databases">
        <authorList>
            <person name="Corre E."/>
            <person name="Pelletier E."/>
            <person name="Niang G."/>
            <person name="Scheremetjew M."/>
            <person name="Finn R."/>
            <person name="Kale V."/>
            <person name="Holt S."/>
            <person name="Cochrane G."/>
            <person name="Meng A."/>
            <person name="Brown T."/>
            <person name="Cohen L."/>
        </authorList>
    </citation>
    <scope>NUCLEOTIDE SEQUENCE</scope>
    <source>
        <strain evidence="10">CCMP3107</strain>
    </source>
</reference>
<keyword evidence="3" id="KW-0378">Hydrolase</keyword>
<name>A0A7S3Y3Q0_HETAK</name>
<dbReference type="EMBL" id="HBIU01041805">
    <property type="protein sequence ID" value="CAE0640145.1"/>
    <property type="molecule type" value="Transcribed_RNA"/>
</dbReference>
<evidence type="ECO:0000256" key="2">
    <source>
        <dbReference type="ARBA" id="ARBA00022670"/>
    </source>
</evidence>
<dbReference type="GO" id="GO:0004176">
    <property type="term" value="F:ATP-dependent peptidase activity"/>
    <property type="evidence" value="ECO:0007669"/>
    <property type="project" value="InterPro"/>
</dbReference>
<evidence type="ECO:0000256" key="6">
    <source>
        <dbReference type="PROSITE-ProRule" id="PRU10086"/>
    </source>
</evidence>
<evidence type="ECO:0000256" key="9">
    <source>
        <dbReference type="SAM" id="SignalP"/>
    </source>
</evidence>
<evidence type="ECO:0000256" key="7">
    <source>
        <dbReference type="RuleBase" id="RU003567"/>
    </source>
</evidence>
<keyword evidence="2" id="KW-0645">Protease</keyword>
<dbReference type="PANTHER" id="PTHR10381:SF6">
    <property type="entry name" value="ATP-DEPENDENT CLP PROTEASE PROTEOLYTIC SUBUNIT-RELATED PROTEIN 3, CHLOROPLASTIC"/>
    <property type="match status" value="1"/>
</dbReference>
<dbReference type="PROSITE" id="PS00382">
    <property type="entry name" value="CLP_PROTEASE_HIS"/>
    <property type="match status" value="1"/>
</dbReference>
<keyword evidence="4" id="KW-0720">Serine protease</keyword>
<comment type="similarity">
    <text evidence="1 7">Belongs to the peptidase S14 family.</text>
</comment>
<evidence type="ECO:0000256" key="1">
    <source>
        <dbReference type="ARBA" id="ARBA00007039"/>
    </source>
</evidence>